<evidence type="ECO:0000313" key="6">
    <source>
        <dbReference type="EMBL" id="CAG9809428.1"/>
    </source>
</evidence>
<reference evidence="6" key="2">
    <citation type="submission" date="2022-10" db="EMBL/GenBank/DDBJ databases">
        <authorList>
            <consortium name="ENA_rothamsted_submissions"/>
            <consortium name="culmorum"/>
            <person name="King R."/>
        </authorList>
    </citation>
    <scope>NUCLEOTIDE SEQUENCE</scope>
</reference>
<dbReference type="InterPro" id="IPR035595">
    <property type="entry name" value="UDP_glycos_trans_CS"/>
</dbReference>
<dbReference type="CDD" id="cd03784">
    <property type="entry name" value="GT1_Gtf-like"/>
    <property type="match status" value="1"/>
</dbReference>
<evidence type="ECO:0000256" key="5">
    <source>
        <dbReference type="RuleBase" id="RU362059"/>
    </source>
</evidence>
<dbReference type="Proteomes" id="UP001153620">
    <property type="component" value="Chromosome 3"/>
</dbReference>
<evidence type="ECO:0000256" key="4">
    <source>
        <dbReference type="RuleBase" id="RU003718"/>
    </source>
</evidence>
<feature type="transmembrane region" description="Helical" evidence="5">
    <location>
        <begin position="478"/>
        <end position="501"/>
    </location>
</feature>
<keyword evidence="7" id="KW-1185">Reference proteome</keyword>
<dbReference type="InterPro" id="IPR050271">
    <property type="entry name" value="UDP-glycosyltransferase"/>
</dbReference>
<sequence>MKFLNIFAVFLIFCVIDTHSLKILGVFPTGSKSHFAIGKAIVDALHDVGHDITVMSSFPQKKTKERYRDVEFLEIREKYEKEMNVSAFDFGKMPVFMMVSMMSTFGMGVIDDTLNYESVQKFLKRKEKFDVCIVEIFYMEAYMAMAEHHDCILIGYTTFNAVGAIDEITGNISPTSYVPMPFLDYIDKMTFIERLWNTVYTAYEKILFHVLEVPIQYRIYKRHFPDAKKSFYEMIKSPAIIFQNSHVSTSSPRPYLPNVIEVCGIHVKAAKALPNDLQEFLDSADEGAIIFSMGSFIQSKDFPIEKRTAFLNVFGRLKQKVLWKFEEDMPNKPDNIKISSWLPQRDALAHKNVKVFITHGGLLGTTEAMYEGVPLLGIPIFGDQKMNMNNAVAKGYGQVVNFDDITEERIESALTKLLNDQKYFNTAKSLSKIFNDRPMTPQESVVYWTEYAYRHKGAEHLKSAGSDLYYFQVISLDVYFVLFLIFIVNAMIDFYVARYLYRRCFRKASGKQKLN</sequence>
<keyword evidence="2 4" id="KW-0328">Glycosyltransferase</keyword>
<dbReference type="FunFam" id="3.40.50.2000:FF:000050">
    <property type="entry name" value="UDP-glucuronosyltransferase"/>
    <property type="match status" value="1"/>
</dbReference>
<dbReference type="GO" id="GO:0016020">
    <property type="term" value="C:membrane"/>
    <property type="evidence" value="ECO:0007669"/>
    <property type="project" value="UniProtKB-SubCell"/>
</dbReference>
<evidence type="ECO:0000256" key="3">
    <source>
        <dbReference type="ARBA" id="ARBA00022679"/>
    </source>
</evidence>
<feature type="signal peptide" evidence="5">
    <location>
        <begin position="1"/>
        <end position="20"/>
    </location>
</feature>
<dbReference type="AlphaFoldDB" id="A0A9N9WU90"/>
<keyword evidence="5" id="KW-0732">Signal</keyword>
<dbReference type="PANTHER" id="PTHR48043:SF159">
    <property type="entry name" value="EG:EG0003.4 PROTEIN-RELATED"/>
    <property type="match status" value="1"/>
</dbReference>
<dbReference type="Pfam" id="PF00201">
    <property type="entry name" value="UDPGT"/>
    <property type="match status" value="1"/>
</dbReference>
<evidence type="ECO:0000313" key="7">
    <source>
        <dbReference type="Proteomes" id="UP001153620"/>
    </source>
</evidence>
<name>A0A9N9WU90_9DIPT</name>
<reference evidence="6" key="1">
    <citation type="submission" date="2022-01" db="EMBL/GenBank/DDBJ databases">
        <authorList>
            <person name="King R."/>
        </authorList>
    </citation>
    <scope>NUCLEOTIDE SEQUENCE</scope>
</reference>
<keyword evidence="5" id="KW-0812">Transmembrane</keyword>
<comment type="catalytic activity">
    <reaction evidence="5">
        <text>glucuronate acceptor + UDP-alpha-D-glucuronate = acceptor beta-D-glucuronoside + UDP + H(+)</text>
        <dbReference type="Rhea" id="RHEA:21032"/>
        <dbReference type="ChEBI" id="CHEBI:15378"/>
        <dbReference type="ChEBI" id="CHEBI:58052"/>
        <dbReference type="ChEBI" id="CHEBI:58223"/>
        <dbReference type="ChEBI" id="CHEBI:132367"/>
        <dbReference type="ChEBI" id="CHEBI:132368"/>
        <dbReference type="EC" id="2.4.1.17"/>
    </reaction>
</comment>
<accession>A0A9N9WU90</accession>
<dbReference type="PANTHER" id="PTHR48043">
    <property type="entry name" value="EG:EG0003.4 PROTEIN-RELATED"/>
    <property type="match status" value="1"/>
</dbReference>
<keyword evidence="5" id="KW-0472">Membrane</keyword>
<keyword evidence="3 4" id="KW-0808">Transferase</keyword>
<dbReference type="GO" id="GO:0015020">
    <property type="term" value="F:glucuronosyltransferase activity"/>
    <property type="evidence" value="ECO:0007669"/>
    <property type="project" value="UniProtKB-EC"/>
</dbReference>
<protein>
    <recommendedName>
        <fullName evidence="5">UDP-glucuronosyltransferase</fullName>
        <ecNumber evidence="5">2.4.1.17</ecNumber>
    </recommendedName>
</protein>
<organism evidence="6 7">
    <name type="scientific">Chironomus riparius</name>
    <dbReference type="NCBI Taxonomy" id="315576"/>
    <lineage>
        <taxon>Eukaryota</taxon>
        <taxon>Metazoa</taxon>
        <taxon>Ecdysozoa</taxon>
        <taxon>Arthropoda</taxon>
        <taxon>Hexapoda</taxon>
        <taxon>Insecta</taxon>
        <taxon>Pterygota</taxon>
        <taxon>Neoptera</taxon>
        <taxon>Endopterygota</taxon>
        <taxon>Diptera</taxon>
        <taxon>Nematocera</taxon>
        <taxon>Chironomoidea</taxon>
        <taxon>Chironomidae</taxon>
        <taxon>Chironominae</taxon>
        <taxon>Chironomus</taxon>
    </lineage>
</organism>
<keyword evidence="5" id="KW-1133">Transmembrane helix</keyword>
<dbReference type="SUPFAM" id="SSF53756">
    <property type="entry name" value="UDP-Glycosyltransferase/glycogen phosphorylase"/>
    <property type="match status" value="1"/>
</dbReference>
<dbReference type="OrthoDB" id="5835829at2759"/>
<dbReference type="EC" id="2.4.1.17" evidence="5"/>
<dbReference type="InterPro" id="IPR002213">
    <property type="entry name" value="UDP_glucos_trans"/>
</dbReference>
<dbReference type="EMBL" id="OU895879">
    <property type="protein sequence ID" value="CAG9809428.1"/>
    <property type="molecule type" value="Genomic_DNA"/>
</dbReference>
<comment type="subcellular location">
    <subcellularLocation>
        <location evidence="5">Membrane</location>
        <topology evidence="5">Single-pass membrane protein</topology>
    </subcellularLocation>
</comment>
<evidence type="ECO:0000256" key="2">
    <source>
        <dbReference type="ARBA" id="ARBA00022676"/>
    </source>
</evidence>
<comment type="similarity">
    <text evidence="1 4">Belongs to the UDP-glycosyltransferase family.</text>
</comment>
<evidence type="ECO:0000256" key="1">
    <source>
        <dbReference type="ARBA" id="ARBA00009995"/>
    </source>
</evidence>
<gene>
    <name evidence="6" type="ORF">CHIRRI_LOCUS12254</name>
</gene>
<proteinExistence type="inferred from homology"/>
<dbReference type="Gene3D" id="3.40.50.2000">
    <property type="entry name" value="Glycogen Phosphorylase B"/>
    <property type="match status" value="1"/>
</dbReference>
<dbReference type="PROSITE" id="PS00375">
    <property type="entry name" value="UDPGT"/>
    <property type="match status" value="1"/>
</dbReference>
<feature type="chain" id="PRO_5040540004" description="UDP-glucuronosyltransferase" evidence="5">
    <location>
        <begin position="21"/>
        <end position="515"/>
    </location>
</feature>